<keyword evidence="2" id="KW-1185">Reference proteome</keyword>
<gene>
    <name evidence="1" type="ORF">ICJ84_08145</name>
</gene>
<dbReference type="Proteomes" id="UP000602057">
    <property type="component" value="Unassembled WGS sequence"/>
</dbReference>
<evidence type="ECO:0000313" key="1">
    <source>
        <dbReference type="EMBL" id="MBD0835402.1"/>
    </source>
</evidence>
<name>A0A8J6Q6X9_9FLAO</name>
<reference evidence="1" key="2">
    <citation type="submission" date="2020-09" db="EMBL/GenBank/DDBJ databases">
        <authorList>
            <person name="Wu Z."/>
        </authorList>
    </citation>
    <scope>NUCLEOTIDE SEQUENCE</scope>
    <source>
        <strain evidence="1">SC17</strain>
    </source>
</reference>
<evidence type="ECO:0000313" key="2">
    <source>
        <dbReference type="Proteomes" id="UP000602057"/>
    </source>
</evidence>
<sequence>MKKFTFRRKTKALLWHKALLVFILLPVFGLAQVKTVWALGDGEKIFRSELNHPNKIKNFTWDGEKIRLKGLYNEVLAFQVIVESGSEDAKNVELSVDAPLHKLSGKQIGNNTLKYGIGGTIEVFVQHYLHVDTPTLPQWFYGSAASAPKEMTGWIPDALVPTDALPNHEGYPVSIPSNSNQGFWIDVHLPRDQKRYPDGLYTGMVQVMEQGKIIKEIPLEITLLPHYLPDENHTNIWLFTSDVHKYYPEMSSQQVDNMLKFEGHRHRIDVVGGFEVNALPFNQETMDAYKPYLNGDAFTAAKGYHGPGQGAGEKLFPVGMYGSPVLGTNKADVQKQSDLWVEWFDKNAPDVKYFWYMIDEPQPDSYAWIKERAGWIKSNPGKGKLLSTFTTTPYKLELDGAIDIWAGNDGLDLKELPAIRKRDGDHWFYNGNRPRYGSVILEGTAVDFRVNSWILYKYDVNMHFIWHGTHWDHNRQGPKRHLHQNVFKNPLTFIGETMEFGNGDGILFYPGHMPFYPKEERGLNQLLPSIRLKNIRRGQQDALIMSMVEQKSGKGNVINIINSVVPKALSEVSMDETVPWSQSGDSYDKVREQLLGLIE</sequence>
<reference evidence="1" key="1">
    <citation type="journal article" date="2013" name="Int. J. Syst. Evol. Microbiol.">
        <title>Aestuariibaculum suncheonense gen. nov., sp. nov., a marine bacterium of the family Flavobacteriaceae isolated from a tidal flat and emended descriptions of the genera Gaetbulibacter and Tamlana.</title>
        <authorList>
            <person name="Jeong S.H."/>
            <person name="Park M.S."/>
            <person name="Jin H.M."/>
            <person name="Lee K."/>
            <person name="Park W."/>
            <person name="Jeon C.O."/>
        </authorList>
    </citation>
    <scope>NUCLEOTIDE SEQUENCE</scope>
    <source>
        <strain evidence="1">SC17</strain>
    </source>
</reference>
<accession>A0A8J6Q6X9</accession>
<comment type="caution">
    <text evidence="1">The sequence shown here is derived from an EMBL/GenBank/DDBJ whole genome shotgun (WGS) entry which is preliminary data.</text>
</comment>
<dbReference type="AlphaFoldDB" id="A0A8J6Q6X9"/>
<protein>
    <submittedName>
        <fullName evidence="1">DUF4091 domain-containing protein</fullName>
    </submittedName>
</protein>
<dbReference type="EMBL" id="JACVXC010000002">
    <property type="protein sequence ID" value="MBD0835402.1"/>
    <property type="molecule type" value="Genomic_DNA"/>
</dbReference>
<dbReference type="RefSeq" id="WP_188215877.1">
    <property type="nucleotide sequence ID" value="NZ_BAABGH010000010.1"/>
</dbReference>
<proteinExistence type="predicted"/>
<organism evidence="1 2">
    <name type="scientific">Aestuariibaculum suncheonense</name>
    <dbReference type="NCBI Taxonomy" id="1028745"/>
    <lineage>
        <taxon>Bacteria</taxon>
        <taxon>Pseudomonadati</taxon>
        <taxon>Bacteroidota</taxon>
        <taxon>Flavobacteriia</taxon>
        <taxon>Flavobacteriales</taxon>
        <taxon>Flavobacteriaceae</taxon>
    </lineage>
</organism>